<sequence>MKNRSSQFLVVGLLLVILGAILKVIKMELYATTFLTIGLLLEISAGLIFFYDRVTSKK</sequence>
<keyword evidence="1" id="KW-0812">Transmembrane</keyword>
<organism evidence="2 3">
    <name type="scientific">Aureibaculum flavum</name>
    <dbReference type="NCBI Taxonomy" id="2795986"/>
    <lineage>
        <taxon>Bacteria</taxon>
        <taxon>Pseudomonadati</taxon>
        <taxon>Bacteroidota</taxon>
        <taxon>Flavobacteriia</taxon>
        <taxon>Flavobacteriales</taxon>
        <taxon>Flavobacteriaceae</taxon>
        <taxon>Aureibaculum</taxon>
    </lineage>
</organism>
<accession>A0ABS0WWE6</accession>
<gene>
    <name evidence="2" type="ORF">JBL43_18805</name>
</gene>
<keyword evidence="3" id="KW-1185">Reference proteome</keyword>
<dbReference type="Proteomes" id="UP000623301">
    <property type="component" value="Unassembled WGS sequence"/>
</dbReference>
<dbReference type="RefSeq" id="WP_198842907.1">
    <property type="nucleotide sequence ID" value="NZ_JAEHFJ010000014.1"/>
</dbReference>
<dbReference type="EMBL" id="JAEHFJ010000014">
    <property type="protein sequence ID" value="MBJ2176309.1"/>
    <property type="molecule type" value="Genomic_DNA"/>
</dbReference>
<evidence type="ECO:0000313" key="3">
    <source>
        <dbReference type="Proteomes" id="UP000623301"/>
    </source>
</evidence>
<evidence type="ECO:0000256" key="1">
    <source>
        <dbReference type="SAM" id="Phobius"/>
    </source>
</evidence>
<evidence type="ECO:0008006" key="4">
    <source>
        <dbReference type="Google" id="ProtNLM"/>
    </source>
</evidence>
<keyword evidence="1" id="KW-0472">Membrane</keyword>
<keyword evidence="1" id="KW-1133">Transmembrane helix</keyword>
<evidence type="ECO:0000313" key="2">
    <source>
        <dbReference type="EMBL" id="MBJ2176309.1"/>
    </source>
</evidence>
<proteinExistence type="predicted"/>
<name>A0ABS0WWE6_9FLAO</name>
<protein>
    <recommendedName>
        <fullName evidence="4">Gliding motility protein GldL</fullName>
    </recommendedName>
</protein>
<feature type="transmembrane region" description="Helical" evidence="1">
    <location>
        <begin position="29"/>
        <end position="51"/>
    </location>
</feature>
<comment type="caution">
    <text evidence="2">The sequence shown here is derived from an EMBL/GenBank/DDBJ whole genome shotgun (WGS) entry which is preliminary data.</text>
</comment>
<reference evidence="2 3" key="1">
    <citation type="submission" date="2020-12" db="EMBL/GenBank/DDBJ databases">
        <title>Aureibaculum luteum sp. nov. and Aureibaculum flavum sp. nov., novel members of the family Flavobacteriaceae isolated from Antarctic intertidal sediments.</title>
        <authorList>
            <person name="He X."/>
            <person name="Zhang X."/>
        </authorList>
    </citation>
    <scope>NUCLEOTIDE SEQUENCE [LARGE SCALE GENOMIC DNA]</scope>
    <source>
        <strain evidence="2 3">A20</strain>
    </source>
</reference>